<protein>
    <submittedName>
        <fullName evidence="6">AcrR family transcriptional regulator</fullName>
    </submittedName>
</protein>
<accession>A0A7Y9URK5</accession>
<feature type="domain" description="HTH tetR-type" evidence="5">
    <location>
        <begin position="11"/>
        <end position="71"/>
    </location>
</feature>
<evidence type="ECO:0000256" key="4">
    <source>
        <dbReference type="PROSITE-ProRule" id="PRU00335"/>
    </source>
</evidence>
<evidence type="ECO:0000256" key="2">
    <source>
        <dbReference type="ARBA" id="ARBA00023125"/>
    </source>
</evidence>
<dbReference type="SUPFAM" id="SSF46689">
    <property type="entry name" value="Homeodomain-like"/>
    <property type="match status" value="1"/>
</dbReference>
<dbReference type="Gene3D" id="1.10.10.60">
    <property type="entry name" value="Homeodomain-like"/>
    <property type="match status" value="1"/>
</dbReference>
<name>A0A7Y9URK5_9ACTN</name>
<gene>
    <name evidence="6" type="ORF">BJ980_002769</name>
</gene>
<dbReference type="Gene3D" id="1.10.357.10">
    <property type="entry name" value="Tetracycline Repressor, domain 2"/>
    <property type="match status" value="1"/>
</dbReference>
<evidence type="ECO:0000256" key="1">
    <source>
        <dbReference type="ARBA" id="ARBA00023015"/>
    </source>
</evidence>
<sequence>MSTPTLKGPSPETAEHILNSAAQVFAQLGYARATIADIATAANSTRPTVYAYYSSKEDIFRQLAQRLRQQFASAQKVPEELPPDEIIRLTDLNYLRSFTDNLGLLTIIQHQSLGDPSMSDLWEALHSGINATHVRFMDRLVKADRAAPAASLASIADAVNGLVMRFAQLIAADPTRFDELGDDLVALHLRMLGLKA</sequence>
<dbReference type="PANTHER" id="PTHR30055:SF234">
    <property type="entry name" value="HTH-TYPE TRANSCRIPTIONAL REGULATOR BETI"/>
    <property type="match status" value="1"/>
</dbReference>
<evidence type="ECO:0000259" key="5">
    <source>
        <dbReference type="PROSITE" id="PS50977"/>
    </source>
</evidence>
<comment type="caution">
    <text evidence="6">The sequence shown here is derived from an EMBL/GenBank/DDBJ whole genome shotgun (WGS) entry which is preliminary data.</text>
</comment>
<dbReference type="GO" id="GO:0003700">
    <property type="term" value="F:DNA-binding transcription factor activity"/>
    <property type="evidence" value="ECO:0007669"/>
    <property type="project" value="TreeGrafter"/>
</dbReference>
<dbReference type="RefSeq" id="WP_179502853.1">
    <property type="nucleotide sequence ID" value="NZ_JACCAA010000001.1"/>
</dbReference>
<dbReference type="InterPro" id="IPR001647">
    <property type="entry name" value="HTH_TetR"/>
</dbReference>
<dbReference type="GO" id="GO:0000976">
    <property type="term" value="F:transcription cis-regulatory region binding"/>
    <property type="evidence" value="ECO:0007669"/>
    <property type="project" value="TreeGrafter"/>
</dbReference>
<feature type="DNA-binding region" description="H-T-H motif" evidence="4">
    <location>
        <begin position="34"/>
        <end position="53"/>
    </location>
</feature>
<dbReference type="Pfam" id="PF00440">
    <property type="entry name" value="TetR_N"/>
    <property type="match status" value="1"/>
</dbReference>
<evidence type="ECO:0000313" key="7">
    <source>
        <dbReference type="Proteomes" id="UP000540656"/>
    </source>
</evidence>
<dbReference type="PANTHER" id="PTHR30055">
    <property type="entry name" value="HTH-TYPE TRANSCRIPTIONAL REGULATOR RUTR"/>
    <property type="match status" value="1"/>
</dbReference>
<keyword evidence="2 4" id="KW-0238">DNA-binding</keyword>
<organism evidence="6 7">
    <name type="scientific">Nocardioides daedukensis</name>
    <dbReference type="NCBI Taxonomy" id="634462"/>
    <lineage>
        <taxon>Bacteria</taxon>
        <taxon>Bacillati</taxon>
        <taxon>Actinomycetota</taxon>
        <taxon>Actinomycetes</taxon>
        <taxon>Propionibacteriales</taxon>
        <taxon>Nocardioidaceae</taxon>
        <taxon>Nocardioides</taxon>
    </lineage>
</organism>
<dbReference type="PRINTS" id="PR00455">
    <property type="entry name" value="HTHTETR"/>
</dbReference>
<dbReference type="InterPro" id="IPR050109">
    <property type="entry name" value="HTH-type_TetR-like_transc_reg"/>
</dbReference>
<keyword evidence="1" id="KW-0805">Transcription regulation</keyword>
<evidence type="ECO:0000313" key="6">
    <source>
        <dbReference type="EMBL" id="NYG59846.1"/>
    </source>
</evidence>
<evidence type="ECO:0000256" key="3">
    <source>
        <dbReference type="ARBA" id="ARBA00023163"/>
    </source>
</evidence>
<dbReference type="Proteomes" id="UP000540656">
    <property type="component" value="Unassembled WGS sequence"/>
</dbReference>
<keyword evidence="3" id="KW-0804">Transcription</keyword>
<reference evidence="6 7" key="1">
    <citation type="submission" date="2020-07" db="EMBL/GenBank/DDBJ databases">
        <title>Sequencing the genomes of 1000 actinobacteria strains.</title>
        <authorList>
            <person name="Klenk H.-P."/>
        </authorList>
    </citation>
    <scope>NUCLEOTIDE SEQUENCE [LARGE SCALE GENOMIC DNA]</scope>
    <source>
        <strain evidence="6 7">DSM 23819</strain>
    </source>
</reference>
<dbReference type="AlphaFoldDB" id="A0A7Y9URK5"/>
<dbReference type="EMBL" id="JACCAA010000001">
    <property type="protein sequence ID" value="NYG59846.1"/>
    <property type="molecule type" value="Genomic_DNA"/>
</dbReference>
<dbReference type="PROSITE" id="PS50977">
    <property type="entry name" value="HTH_TETR_2"/>
    <property type="match status" value="1"/>
</dbReference>
<keyword evidence="7" id="KW-1185">Reference proteome</keyword>
<dbReference type="InterPro" id="IPR009057">
    <property type="entry name" value="Homeodomain-like_sf"/>
</dbReference>
<proteinExistence type="predicted"/>